<proteinExistence type="predicted"/>
<reference evidence="2" key="1">
    <citation type="journal article" date="2020" name="New Phytol.">
        <title>Comparative genomics reveals dynamic genome evolution in host specialist ectomycorrhizal fungi.</title>
        <authorList>
            <person name="Lofgren L.A."/>
            <person name="Nguyen N.H."/>
            <person name="Vilgalys R."/>
            <person name="Ruytinx J."/>
            <person name="Liao H.L."/>
            <person name="Branco S."/>
            <person name="Kuo A."/>
            <person name="LaButti K."/>
            <person name="Lipzen A."/>
            <person name="Andreopoulos W."/>
            <person name="Pangilinan J."/>
            <person name="Riley R."/>
            <person name="Hundley H."/>
            <person name="Na H."/>
            <person name="Barry K."/>
            <person name="Grigoriev I.V."/>
            <person name="Stajich J.E."/>
            <person name="Kennedy P.G."/>
        </authorList>
    </citation>
    <scope>NUCLEOTIDE SEQUENCE</scope>
    <source>
        <strain evidence="2">S12</strain>
    </source>
</reference>
<protein>
    <submittedName>
        <fullName evidence="2">Uncharacterized protein</fullName>
    </submittedName>
</protein>
<feature type="region of interest" description="Disordered" evidence="1">
    <location>
        <begin position="1"/>
        <end position="47"/>
    </location>
</feature>
<evidence type="ECO:0000313" key="3">
    <source>
        <dbReference type="Proteomes" id="UP000719766"/>
    </source>
</evidence>
<dbReference type="RefSeq" id="XP_041167993.1">
    <property type="nucleotide sequence ID" value="XM_041296881.1"/>
</dbReference>
<organism evidence="2 3">
    <name type="scientific">Suillus plorans</name>
    <dbReference type="NCBI Taxonomy" id="116603"/>
    <lineage>
        <taxon>Eukaryota</taxon>
        <taxon>Fungi</taxon>
        <taxon>Dikarya</taxon>
        <taxon>Basidiomycota</taxon>
        <taxon>Agaricomycotina</taxon>
        <taxon>Agaricomycetes</taxon>
        <taxon>Agaricomycetidae</taxon>
        <taxon>Boletales</taxon>
        <taxon>Suillineae</taxon>
        <taxon>Suillaceae</taxon>
        <taxon>Suillus</taxon>
    </lineage>
</organism>
<evidence type="ECO:0000313" key="2">
    <source>
        <dbReference type="EMBL" id="KAG1810328.1"/>
    </source>
</evidence>
<sequence>MHTPSSSTSASHPRPILKHQQTTPSYGRAISSPGRLHAVHFPPSPALTRTYSAYPPSTYDRSPIVVAPNTCALPERGCPGRTYTLDEDRPVSSSSTSKRSQHGIHLHPRAVFNHQSQVSPSKLGGIDDGSQSTPWCSSPTQPSLIPDLSSGSDESDGSSSDSLNASLKPAPSIPWPPRTLGDSNGYIMTPSYNQYDYPNHSPNVHSTPPFLPYPPPSDANKVRRQRQKERPWERERGSKYGAYTVDNKPRDKPNHRPYVLYGGFSSSTLDGSDDSCLGGF</sequence>
<feature type="compositionally biased region" description="Basic and acidic residues" evidence="1">
    <location>
        <begin position="228"/>
        <end position="238"/>
    </location>
</feature>
<comment type="caution">
    <text evidence="2">The sequence shown here is derived from an EMBL/GenBank/DDBJ whole genome shotgun (WGS) entry which is preliminary data.</text>
</comment>
<feature type="compositionally biased region" description="Low complexity" evidence="1">
    <location>
        <begin position="1"/>
        <end position="13"/>
    </location>
</feature>
<keyword evidence="3" id="KW-1185">Reference proteome</keyword>
<dbReference type="GeneID" id="64590645"/>
<dbReference type="OrthoDB" id="3187054at2759"/>
<feature type="compositionally biased region" description="Low complexity" evidence="1">
    <location>
        <begin position="147"/>
        <end position="163"/>
    </location>
</feature>
<dbReference type="EMBL" id="JABBWE010000001">
    <property type="protein sequence ID" value="KAG1810328.1"/>
    <property type="molecule type" value="Genomic_DNA"/>
</dbReference>
<accession>A0A9P7E3L5</accession>
<dbReference type="Proteomes" id="UP000719766">
    <property type="component" value="Unassembled WGS sequence"/>
</dbReference>
<gene>
    <name evidence="2" type="ORF">HD556DRAFT_1223358</name>
</gene>
<feature type="compositionally biased region" description="Polar residues" evidence="1">
    <location>
        <begin position="129"/>
        <end position="143"/>
    </location>
</feature>
<feature type="region of interest" description="Disordered" evidence="1">
    <location>
        <begin position="198"/>
        <end position="255"/>
    </location>
</feature>
<feature type="compositionally biased region" description="Basic residues" evidence="1">
    <location>
        <begin position="99"/>
        <end position="108"/>
    </location>
</feature>
<evidence type="ECO:0000256" key="1">
    <source>
        <dbReference type="SAM" id="MobiDB-lite"/>
    </source>
</evidence>
<name>A0A9P7E3L5_9AGAM</name>
<feature type="region of interest" description="Disordered" evidence="1">
    <location>
        <begin position="73"/>
        <end position="179"/>
    </location>
</feature>
<dbReference type="AlphaFoldDB" id="A0A9P7E3L5"/>